<gene>
    <name evidence="1" type="ORF">TWF718_006388</name>
</gene>
<accession>A0AAN8N9L0</accession>
<protein>
    <submittedName>
        <fullName evidence="1">Uncharacterized protein</fullName>
    </submittedName>
</protein>
<name>A0AAN8N9L0_9PEZI</name>
<dbReference type="AlphaFoldDB" id="A0AAN8N9L0"/>
<dbReference type="EMBL" id="JAVHNR010000003">
    <property type="protein sequence ID" value="KAK6348600.1"/>
    <property type="molecule type" value="Genomic_DNA"/>
</dbReference>
<sequence>MRWKEEDARKSGPLSKLFGVNGEEMSMATDARDEGDDVRTLVNTGARRRRRRWFGRLMKKLRWWKGMEAREQEDQATQSRLGWLLWSEENCLFALVKRCATAVRHD</sequence>
<keyword evidence="2" id="KW-1185">Reference proteome</keyword>
<dbReference type="Proteomes" id="UP001313282">
    <property type="component" value="Unassembled WGS sequence"/>
</dbReference>
<proteinExistence type="predicted"/>
<organism evidence="1 2">
    <name type="scientific">Orbilia javanica</name>
    <dbReference type="NCBI Taxonomy" id="47235"/>
    <lineage>
        <taxon>Eukaryota</taxon>
        <taxon>Fungi</taxon>
        <taxon>Dikarya</taxon>
        <taxon>Ascomycota</taxon>
        <taxon>Pezizomycotina</taxon>
        <taxon>Orbiliomycetes</taxon>
        <taxon>Orbiliales</taxon>
        <taxon>Orbiliaceae</taxon>
        <taxon>Orbilia</taxon>
    </lineage>
</organism>
<evidence type="ECO:0000313" key="1">
    <source>
        <dbReference type="EMBL" id="KAK6348600.1"/>
    </source>
</evidence>
<comment type="caution">
    <text evidence="1">The sequence shown here is derived from an EMBL/GenBank/DDBJ whole genome shotgun (WGS) entry which is preliminary data.</text>
</comment>
<reference evidence="1 2" key="1">
    <citation type="submission" date="2019-10" db="EMBL/GenBank/DDBJ databases">
        <authorList>
            <person name="Palmer J.M."/>
        </authorList>
    </citation>
    <scope>NUCLEOTIDE SEQUENCE [LARGE SCALE GENOMIC DNA]</scope>
    <source>
        <strain evidence="1 2">TWF718</strain>
    </source>
</reference>
<evidence type="ECO:0000313" key="2">
    <source>
        <dbReference type="Proteomes" id="UP001313282"/>
    </source>
</evidence>